<dbReference type="OrthoDB" id="10268294at2759"/>
<proteinExistence type="predicted"/>
<evidence type="ECO:0000256" key="1">
    <source>
        <dbReference type="SAM" id="SignalP"/>
    </source>
</evidence>
<protein>
    <submittedName>
        <fullName evidence="2">Uncharacterized protein</fullName>
    </submittedName>
</protein>
<gene>
    <name evidence="2" type="ORF">PSTG_06692</name>
</gene>
<evidence type="ECO:0000313" key="3">
    <source>
        <dbReference type="Proteomes" id="UP000054564"/>
    </source>
</evidence>
<keyword evidence="3" id="KW-1185">Reference proteome</keyword>
<dbReference type="EMBL" id="AJIL01000040">
    <property type="protein sequence ID" value="KNF00070.1"/>
    <property type="molecule type" value="Genomic_DNA"/>
</dbReference>
<feature type="signal peptide" evidence="1">
    <location>
        <begin position="1"/>
        <end position="23"/>
    </location>
</feature>
<accession>A0A0L0VM46</accession>
<dbReference type="Proteomes" id="UP000054564">
    <property type="component" value="Unassembled WGS sequence"/>
</dbReference>
<feature type="chain" id="PRO_5005549540" evidence="1">
    <location>
        <begin position="24"/>
        <end position="111"/>
    </location>
</feature>
<organism evidence="2 3">
    <name type="scientific">Puccinia striiformis f. sp. tritici PST-78</name>
    <dbReference type="NCBI Taxonomy" id="1165861"/>
    <lineage>
        <taxon>Eukaryota</taxon>
        <taxon>Fungi</taxon>
        <taxon>Dikarya</taxon>
        <taxon>Basidiomycota</taxon>
        <taxon>Pucciniomycotina</taxon>
        <taxon>Pucciniomycetes</taxon>
        <taxon>Pucciniales</taxon>
        <taxon>Pucciniaceae</taxon>
        <taxon>Puccinia</taxon>
    </lineage>
</organism>
<evidence type="ECO:0000313" key="2">
    <source>
        <dbReference type="EMBL" id="KNF00070.1"/>
    </source>
</evidence>
<name>A0A0L0VM46_9BASI</name>
<comment type="caution">
    <text evidence="2">The sequence shown here is derived from an EMBL/GenBank/DDBJ whole genome shotgun (WGS) entry which is preliminary data.</text>
</comment>
<reference evidence="3" key="1">
    <citation type="submission" date="2014-03" db="EMBL/GenBank/DDBJ databases">
        <title>The Genome Sequence of Puccinia striiformis f. sp. tritici PST-78.</title>
        <authorList>
            <consortium name="The Broad Institute Genome Sequencing Platform"/>
            <person name="Cuomo C."/>
            <person name="Hulbert S."/>
            <person name="Chen X."/>
            <person name="Walker B."/>
            <person name="Young S.K."/>
            <person name="Zeng Q."/>
            <person name="Gargeya S."/>
            <person name="Fitzgerald M."/>
            <person name="Haas B."/>
            <person name="Abouelleil A."/>
            <person name="Alvarado L."/>
            <person name="Arachchi H.M."/>
            <person name="Berlin A.M."/>
            <person name="Chapman S.B."/>
            <person name="Goldberg J."/>
            <person name="Griggs A."/>
            <person name="Gujja S."/>
            <person name="Hansen M."/>
            <person name="Howarth C."/>
            <person name="Imamovic A."/>
            <person name="Larimer J."/>
            <person name="McCowan C."/>
            <person name="Montmayeur A."/>
            <person name="Murphy C."/>
            <person name="Neiman D."/>
            <person name="Pearson M."/>
            <person name="Priest M."/>
            <person name="Roberts A."/>
            <person name="Saif S."/>
            <person name="Shea T."/>
            <person name="Sisk P."/>
            <person name="Sykes S."/>
            <person name="Wortman J."/>
            <person name="Nusbaum C."/>
            <person name="Birren B."/>
        </authorList>
    </citation>
    <scope>NUCLEOTIDE SEQUENCE [LARGE SCALE GENOMIC DNA]</scope>
    <source>
        <strain evidence="3">race PST-78</strain>
    </source>
</reference>
<keyword evidence="1" id="KW-0732">Signal</keyword>
<dbReference type="AlphaFoldDB" id="A0A0L0VM46"/>
<sequence length="111" mass="12454">MQFLAMSRGPLVVFMYLIVACVARYPLFECPTYAYCVAQDTTVSPMKFTFASATPEVDSFTCNGIASNFMNACCVHPTGLEEAKKHKRPLVLNSSEFYATYKCREVKGHPY</sequence>